<comment type="caution">
    <text evidence="9">The sequence shown here is derived from an EMBL/GenBank/DDBJ whole genome shotgun (WGS) entry which is preliminary data.</text>
</comment>
<feature type="disulfide bond" evidence="6">
    <location>
        <begin position="322"/>
        <end position="331"/>
    </location>
</feature>
<dbReference type="PROSITE" id="PS50026">
    <property type="entry name" value="EGF_3"/>
    <property type="match status" value="5"/>
</dbReference>
<dbReference type="EMBL" id="BMAO01007386">
    <property type="protein sequence ID" value="GFR15554.1"/>
    <property type="molecule type" value="Genomic_DNA"/>
</dbReference>
<keyword evidence="1 6" id="KW-0245">EGF-like domain</keyword>
<feature type="domain" description="EGF-like" evidence="8">
    <location>
        <begin position="302"/>
        <end position="332"/>
    </location>
</feature>
<dbReference type="CDD" id="cd00054">
    <property type="entry name" value="EGF_CA"/>
    <property type="match status" value="2"/>
</dbReference>
<dbReference type="PROSITE" id="PS01187">
    <property type="entry name" value="EGF_CA"/>
    <property type="match status" value="2"/>
</dbReference>
<dbReference type="SUPFAM" id="SSF57184">
    <property type="entry name" value="Growth factor receptor domain"/>
    <property type="match status" value="2"/>
</dbReference>
<feature type="domain" description="EGF-like" evidence="8">
    <location>
        <begin position="562"/>
        <end position="599"/>
    </location>
</feature>
<dbReference type="FunFam" id="2.10.25.10:FF:000038">
    <property type="entry name" value="Fibrillin 2"/>
    <property type="match status" value="2"/>
</dbReference>
<dbReference type="Proteomes" id="UP000887116">
    <property type="component" value="Unassembled WGS sequence"/>
</dbReference>
<organism evidence="9 10">
    <name type="scientific">Trichonephila clavata</name>
    <name type="common">Joro spider</name>
    <name type="synonym">Nephila clavata</name>
    <dbReference type="NCBI Taxonomy" id="2740835"/>
    <lineage>
        <taxon>Eukaryota</taxon>
        <taxon>Metazoa</taxon>
        <taxon>Ecdysozoa</taxon>
        <taxon>Arthropoda</taxon>
        <taxon>Chelicerata</taxon>
        <taxon>Arachnida</taxon>
        <taxon>Araneae</taxon>
        <taxon>Araneomorphae</taxon>
        <taxon>Entelegynae</taxon>
        <taxon>Araneoidea</taxon>
        <taxon>Nephilidae</taxon>
        <taxon>Trichonephila</taxon>
    </lineage>
</organism>
<proteinExistence type="predicted"/>
<name>A0A8X6H2W7_TRICU</name>
<dbReference type="InterPro" id="IPR051586">
    <property type="entry name" value="PKC-binding_NELL"/>
</dbReference>
<dbReference type="PANTHER" id="PTHR24042">
    <property type="entry name" value="NEL HOMOLOG"/>
    <property type="match status" value="1"/>
</dbReference>
<dbReference type="InterPro" id="IPR001881">
    <property type="entry name" value="EGF-like_Ca-bd_dom"/>
</dbReference>
<evidence type="ECO:0000256" key="6">
    <source>
        <dbReference type="PROSITE-ProRule" id="PRU00076"/>
    </source>
</evidence>
<evidence type="ECO:0000256" key="2">
    <source>
        <dbReference type="ARBA" id="ARBA00022729"/>
    </source>
</evidence>
<dbReference type="InterPro" id="IPR049883">
    <property type="entry name" value="NOTCH1_EGF-like"/>
</dbReference>
<dbReference type="PROSITE" id="PS00022">
    <property type="entry name" value="EGF_1"/>
    <property type="match status" value="3"/>
</dbReference>
<dbReference type="Pfam" id="PF07645">
    <property type="entry name" value="EGF_CA"/>
    <property type="match status" value="2"/>
</dbReference>
<keyword evidence="10" id="KW-1185">Reference proteome</keyword>
<keyword evidence="2 7" id="KW-0732">Signal</keyword>
<dbReference type="InterPro" id="IPR018097">
    <property type="entry name" value="EGF_Ca-bd_CS"/>
</dbReference>
<evidence type="ECO:0000256" key="5">
    <source>
        <dbReference type="ARBA" id="ARBA00023180"/>
    </source>
</evidence>
<dbReference type="SMART" id="SM00181">
    <property type="entry name" value="EGF"/>
    <property type="match status" value="9"/>
</dbReference>
<keyword evidence="3" id="KW-0677">Repeat</keyword>
<evidence type="ECO:0000256" key="1">
    <source>
        <dbReference type="ARBA" id="ARBA00022536"/>
    </source>
</evidence>
<feature type="domain" description="EGF-like" evidence="8">
    <location>
        <begin position="144"/>
        <end position="185"/>
    </location>
</feature>
<gene>
    <name evidence="9" type="ORF">TNCT_175521</name>
</gene>
<evidence type="ECO:0000313" key="10">
    <source>
        <dbReference type="Proteomes" id="UP000887116"/>
    </source>
</evidence>
<dbReference type="GO" id="GO:0005615">
    <property type="term" value="C:extracellular space"/>
    <property type="evidence" value="ECO:0007669"/>
    <property type="project" value="TreeGrafter"/>
</dbReference>
<feature type="chain" id="PRO_5036472398" description="EGF-like domain-containing protein" evidence="7">
    <location>
        <begin position="29"/>
        <end position="706"/>
    </location>
</feature>
<evidence type="ECO:0000256" key="7">
    <source>
        <dbReference type="SAM" id="SignalP"/>
    </source>
</evidence>
<dbReference type="OrthoDB" id="6421645at2759"/>
<feature type="disulfide bond" evidence="6">
    <location>
        <begin position="86"/>
        <end position="95"/>
    </location>
</feature>
<dbReference type="InterPro" id="IPR000152">
    <property type="entry name" value="EGF-type_Asp/Asn_hydroxyl_site"/>
</dbReference>
<dbReference type="InterPro" id="IPR009030">
    <property type="entry name" value="Growth_fac_rcpt_cys_sf"/>
</dbReference>
<comment type="caution">
    <text evidence="6">Lacks conserved residue(s) required for the propagation of feature annotation.</text>
</comment>
<dbReference type="PROSITE" id="PS00010">
    <property type="entry name" value="ASX_HYDROXYL"/>
    <property type="match status" value="2"/>
</dbReference>
<feature type="signal peptide" evidence="7">
    <location>
        <begin position="1"/>
        <end position="28"/>
    </location>
</feature>
<protein>
    <recommendedName>
        <fullName evidence="8">EGF-like domain-containing protein</fullName>
    </recommendedName>
</protein>
<dbReference type="SUPFAM" id="SSF57196">
    <property type="entry name" value="EGF/Laminin"/>
    <property type="match status" value="1"/>
</dbReference>
<dbReference type="SMART" id="SM00179">
    <property type="entry name" value="EGF_CA"/>
    <property type="match status" value="2"/>
</dbReference>
<keyword evidence="4 6" id="KW-1015">Disulfide bond</keyword>
<dbReference type="AlphaFoldDB" id="A0A8X6H2W7"/>
<evidence type="ECO:0000256" key="4">
    <source>
        <dbReference type="ARBA" id="ARBA00023157"/>
    </source>
</evidence>
<evidence type="ECO:0000256" key="3">
    <source>
        <dbReference type="ARBA" id="ARBA00022737"/>
    </source>
</evidence>
<feature type="domain" description="EGF-like" evidence="8">
    <location>
        <begin position="609"/>
        <end position="647"/>
    </location>
</feature>
<feature type="disulfide bond" evidence="6">
    <location>
        <begin position="175"/>
        <end position="184"/>
    </location>
</feature>
<accession>A0A8X6H2W7</accession>
<sequence>MNKTTVQLTVYTCLVLILLNVYTSGTLTDNYEKGSIEASISNDFKDITVLDVSTAKKAVTQCGNDADCYYAGKCTKLEDGRKVCECRNGTSGSLCQDVDECVANPNRCGNGTDVQCVFDVVQEEAMCKCDNASKRFDYFTETCMVPCKTFSNCAPNGYCFKNEKSKLSTHYFCRCKPGASGDFCEIIDQCQSKEVDCGSDPGVICALGKDGQAYCKCNDTKQGFDYDNKICKNCNCGEGFVSCKFENGTKFCDCNWRYKQRFSECSVCDCGYNAYNCSFNAAGEKKCNCKPYYLESKSGQCIDECDRKSCQNGGTCDKVCHCPKGTSGDYCQNVDWCEDFRCGDHYETMCVYNPETTMGECKCRHKNSVYDDNAKNCLECECGPFGNCTYANGSKVCKCQEGYTFYNSKCQRCDCGKMAIRCTFLNGEKKCSCKEKYISWTTFYAMYGQDTRCYECDCGEHGKCSFDDDEKQCDCEEHYLLHSGKCEKCFCGPHGTCKFEDGVTEPICTCDYGYAVHDGICVECDCDPTGLRGIGTKCSIEDGVKYCECPRGFKSESDSCEDIDECLEFSPCPSSTNCVNVPGSYQCECKRGYELWREDSDPKVEGCKDVDECFLGGTCVSATTLCVNTPGSYDCVCREGYYATAAVQGDTYMPMYNVCYRKETQRRTIFRNEFIQKRLNNKIAISSRPNRICANNQIMNIQREEK</sequence>
<evidence type="ECO:0000313" key="9">
    <source>
        <dbReference type="EMBL" id="GFR15554.1"/>
    </source>
</evidence>
<dbReference type="GO" id="GO:0005509">
    <property type="term" value="F:calcium ion binding"/>
    <property type="evidence" value="ECO:0007669"/>
    <property type="project" value="InterPro"/>
</dbReference>
<keyword evidence="5" id="KW-0325">Glycoprotein</keyword>
<dbReference type="GO" id="GO:0008201">
    <property type="term" value="F:heparin binding"/>
    <property type="evidence" value="ECO:0007669"/>
    <property type="project" value="TreeGrafter"/>
</dbReference>
<dbReference type="InterPro" id="IPR000742">
    <property type="entry name" value="EGF"/>
</dbReference>
<reference evidence="9" key="1">
    <citation type="submission" date="2020-07" db="EMBL/GenBank/DDBJ databases">
        <title>Multicomponent nature underlies the extraordinary mechanical properties of spider dragline silk.</title>
        <authorList>
            <person name="Kono N."/>
            <person name="Nakamura H."/>
            <person name="Mori M."/>
            <person name="Yoshida Y."/>
            <person name="Ohtoshi R."/>
            <person name="Malay A.D."/>
            <person name="Moran D.A.P."/>
            <person name="Tomita M."/>
            <person name="Numata K."/>
            <person name="Arakawa K."/>
        </authorList>
    </citation>
    <scope>NUCLEOTIDE SEQUENCE</scope>
</reference>
<dbReference type="PANTHER" id="PTHR24042:SF5">
    <property type="entry name" value="EGF-LIKE CALCIUM-BINDING DOMAIN-CONTAINING PROTEIN"/>
    <property type="match status" value="1"/>
</dbReference>
<evidence type="ECO:0000259" key="8">
    <source>
        <dbReference type="PROSITE" id="PS50026"/>
    </source>
</evidence>
<dbReference type="Gene3D" id="2.10.25.10">
    <property type="entry name" value="Laminin"/>
    <property type="match status" value="3"/>
</dbReference>
<feature type="domain" description="EGF-like" evidence="8">
    <location>
        <begin position="58"/>
        <end position="96"/>
    </location>
</feature>